<reference evidence="2 3" key="1">
    <citation type="submission" date="2017-04" db="EMBL/GenBank/DDBJ databases">
        <authorList>
            <person name="Afonso C.L."/>
            <person name="Miller P.J."/>
            <person name="Scott M.A."/>
            <person name="Spackman E."/>
            <person name="Goraichik I."/>
            <person name="Dimitrov K.M."/>
            <person name="Suarez D.L."/>
            <person name="Swayne D.E."/>
        </authorList>
    </citation>
    <scope>NUCLEOTIDE SEQUENCE [LARGE SCALE GENOMIC DNA]</scope>
    <source>
        <strain evidence="2 3">609q</strain>
    </source>
</reference>
<evidence type="ECO:0000313" key="3">
    <source>
        <dbReference type="Proteomes" id="UP000215828"/>
    </source>
</evidence>
<evidence type="ECO:0000313" key="4">
    <source>
        <dbReference type="Proteomes" id="UP000216316"/>
    </source>
</evidence>
<reference evidence="3 4" key="3">
    <citation type="submission" date="2017-09" db="EMBL/GenBank/DDBJ databases">
        <title>Tripartite evolution among Lactobacillus johnsonii, Lactobacillus taiwanensis, Lactobacillus reuteri and their rodent host.</title>
        <authorList>
            <person name="Wang T."/>
            <person name="Knowles S."/>
            <person name="Cheng C."/>
        </authorList>
    </citation>
    <scope>NUCLEOTIDE SEQUENCE [LARGE SCALE GENOMIC DNA]</scope>
    <source>
        <strain evidence="2 3">609q</strain>
        <strain evidence="1 4">609u</strain>
    </source>
</reference>
<comment type="caution">
    <text evidence="2">The sequence shown here is derived from an EMBL/GenBank/DDBJ whole genome shotgun (WGS) entry which is preliminary data.</text>
</comment>
<dbReference type="Proteomes" id="UP000215828">
    <property type="component" value="Unassembled WGS sequence"/>
</dbReference>
<accession>A0A256L945</accession>
<sequence length="945" mass="104983">MEAISLVKYPILLEKSSDLGSMGLGPLRGFTSLTTQRDRNAIPVLSGSYDKDDEMAKELKPGRIIVTSMGPKDEEQNQMFRISSVGGDELTSISVQANHIVGDLAYNLIKNDISIANATPAMAFDAIKDALVDPMPQLWFTSNIRKVANLGWSFKDGKAVTNLLMGEDQQGDTVTNTMQALYQGEWDFDNYWLKFTDKTDVMRDTGIVIKYGRRLKSLSQDTNIDNTYNAIMPYSFYDPNQEKEGKIKDYDASGVVQYIGTGGALTYDSPFKGHHLNGTVQNGSYYHVNKIVTSGAVNDDTWYEIGNNQWIDQHFFSYDKSRAYIVNPIKAKGTIRLNDATNDTQGLIVDFKGVGTIEYAGNGKVPLWTSPFVGGHESGQYISNGSSWKIYKKAIAYDGMVWYCLGNDNTQWVPSQYFSLQKTGDYATTPTIGILNITKAKKDKDDEGVVAMSLPGTGNRVNWNVGVGSKWKITQTAKDSSDNTWYQVSAYIWVKNNDYVDFKATGTVTPNEDSMRNQIARATGRVPIYHAPNGTEVTHDYLTIGTQKLITAQAQNQDRVWYEIGTNQWVDSSFFSFSGDTDVPPGQDDSGTAVEIKAQEETIMLPELVMRSPFTSGNEQLRIKPVDFSSYGVEKDINKLRMLASTYMKQYRIGYPTNSFTITYQQVCNEVDLYDLVKIHYEKLDIMDVAEVSSVTWDALADEFTSITLGQLPVAPEHLLGNYIQNMVDSGKAESEKRATHLFGEMKQAMELKNADQDAAMIKLSDELGMDRQVVRDNMQQLKDMVTSINATVSDVHNWISSGGGGIISAYPNWQNPTELRAQSKTGGYMRFNSDGLEYVGRDGVARTAIDSQGRLIAERITGGTITGIKLEGITVDGNSYLRSIGADGATAVMSGSHGFSYTSSGKEKIALDWDKDWAILRLGSQYLYASDIAWIRQQRGGRIH</sequence>
<dbReference type="AlphaFoldDB" id="A0A256L945"/>
<dbReference type="EMBL" id="NGNV01000063">
    <property type="protein sequence ID" value="OYR86834.1"/>
    <property type="molecule type" value="Genomic_DNA"/>
</dbReference>
<dbReference type="EMBL" id="NGNX01000063">
    <property type="protein sequence ID" value="OYR89928.1"/>
    <property type="molecule type" value="Genomic_DNA"/>
</dbReference>
<dbReference type="Proteomes" id="UP000216316">
    <property type="component" value="Unassembled WGS sequence"/>
</dbReference>
<protein>
    <recommendedName>
        <fullName evidence="5">Endopeptidase</fullName>
    </recommendedName>
</protein>
<evidence type="ECO:0008006" key="5">
    <source>
        <dbReference type="Google" id="ProtNLM"/>
    </source>
</evidence>
<organism evidence="2 3">
    <name type="scientific">Lactobacillus taiwanensis</name>
    <dbReference type="NCBI Taxonomy" id="508451"/>
    <lineage>
        <taxon>Bacteria</taxon>
        <taxon>Bacillati</taxon>
        <taxon>Bacillota</taxon>
        <taxon>Bacilli</taxon>
        <taxon>Lactobacillales</taxon>
        <taxon>Lactobacillaceae</taxon>
        <taxon>Lactobacillus</taxon>
    </lineage>
</organism>
<keyword evidence="4" id="KW-1185">Reference proteome</keyword>
<proteinExistence type="predicted"/>
<evidence type="ECO:0000313" key="1">
    <source>
        <dbReference type="EMBL" id="OYR86834.1"/>
    </source>
</evidence>
<evidence type="ECO:0000313" key="2">
    <source>
        <dbReference type="EMBL" id="OYR89928.1"/>
    </source>
</evidence>
<name>A0A256L945_9LACO</name>
<reference evidence="1 4" key="2">
    <citation type="submission" date="2017-05" db="EMBL/GenBank/DDBJ databases">
        <authorList>
            <person name="Lin X.B."/>
            <person name="Stothard P."/>
            <person name="Tasseva G."/>
            <person name="Walter J."/>
        </authorList>
    </citation>
    <scope>NUCLEOTIDE SEQUENCE [LARGE SCALE GENOMIC DNA]</scope>
    <source>
        <strain evidence="1 4">609u</strain>
    </source>
</reference>
<gene>
    <name evidence="1" type="ORF">CBF53_10290</name>
    <name evidence="2" type="ORF">CBF70_11195</name>
</gene>